<feature type="transmembrane region" description="Helical" evidence="5">
    <location>
        <begin position="35"/>
        <end position="56"/>
    </location>
</feature>
<keyword evidence="8" id="KW-1185">Reference proteome</keyword>
<keyword evidence="3 5" id="KW-1133">Transmembrane helix</keyword>
<dbReference type="EMBL" id="JAHXZN010000016">
    <property type="protein sequence ID" value="MBW6533201.1"/>
    <property type="molecule type" value="Genomic_DNA"/>
</dbReference>
<dbReference type="Gene3D" id="3.10.450.230">
    <property type="entry name" value="VirB8 protein"/>
    <property type="match status" value="1"/>
</dbReference>
<dbReference type="InterPro" id="IPR026264">
    <property type="entry name" value="VirB8/PtlE"/>
</dbReference>
<sequence length="228" mass="25224">MRKRVRSEEVGSYIAESRGLERDYLLELQKSAKRAWLVAGTATIGALGAIAAIAGLTPLKTVEPFVLRVDNATGRVEPITRLSNAQETYGEAVDRYFLNTYVLNREGYDYNTIQTTYNTTALLSSPAVQKEYFAIYEGPEGRDKVLTNRARIVVNVASITPTRQGGTAVVRFSTQQVNSNGDPAPVLNWVGTVAYKYINAPTNEADRRINPLGFQVTSYRADPEVVQR</sequence>
<evidence type="ECO:0000313" key="8">
    <source>
        <dbReference type="Proteomes" id="UP000759103"/>
    </source>
</evidence>
<evidence type="ECO:0000256" key="4">
    <source>
        <dbReference type="ARBA" id="ARBA00023136"/>
    </source>
</evidence>
<feature type="domain" description="Bacterial virulence protein VirB8" evidence="6">
    <location>
        <begin position="28"/>
        <end position="224"/>
    </location>
</feature>
<accession>A0ABS7BUD1</accession>
<gene>
    <name evidence="7" type="ORF">KZ820_20865</name>
</gene>
<organism evidence="7 8">
    <name type="scientific">Sphingomonas citri</name>
    <dbReference type="NCBI Taxonomy" id="2862499"/>
    <lineage>
        <taxon>Bacteria</taxon>
        <taxon>Pseudomonadati</taxon>
        <taxon>Pseudomonadota</taxon>
        <taxon>Alphaproteobacteria</taxon>
        <taxon>Sphingomonadales</taxon>
        <taxon>Sphingomonadaceae</taxon>
        <taxon>Sphingomonas</taxon>
    </lineage>
</organism>
<dbReference type="InterPro" id="IPR007430">
    <property type="entry name" value="VirB8"/>
</dbReference>
<evidence type="ECO:0000256" key="5">
    <source>
        <dbReference type="SAM" id="Phobius"/>
    </source>
</evidence>
<dbReference type="RefSeq" id="WP_219750724.1">
    <property type="nucleotide sequence ID" value="NZ_JAHXZN010000016.1"/>
</dbReference>
<dbReference type="InterPro" id="IPR032710">
    <property type="entry name" value="NTF2-like_dom_sf"/>
</dbReference>
<dbReference type="Proteomes" id="UP000759103">
    <property type="component" value="Unassembled WGS sequence"/>
</dbReference>
<evidence type="ECO:0000313" key="7">
    <source>
        <dbReference type="EMBL" id="MBW6533201.1"/>
    </source>
</evidence>
<evidence type="ECO:0000256" key="1">
    <source>
        <dbReference type="ARBA" id="ARBA00004167"/>
    </source>
</evidence>
<dbReference type="Pfam" id="PF04335">
    <property type="entry name" value="VirB8"/>
    <property type="match status" value="1"/>
</dbReference>
<evidence type="ECO:0000256" key="2">
    <source>
        <dbReference type="ARBA" id="ARBA00022692"/>
    </source>
</evidence>
<dbReference type="PIRSF" id="PIRSF003299">
    <property type="entry name" value="VirB8_PtlE"/>
    <property type="match status" value="1"/>
</dbReference>
<dbReference type="SUPFAM" id="SSF54427">
    <property type="entry name" value="NTF2-like"/>
    <property type="match status" value="1"/>
</dbReference>
<protein>
    <submittedName>
        <fullName evidence="7">Type IV secretion system protein</fullName>
    </submittedName>
</protein>
<dbReference type="CDD" id="cd16424">
    <property type="entry name" value="VirB8"/>
    <property type="match status" value="1"/>
</dbReference>
<keyword evidence="4 5" id="KW-0472">Membrane</keyword>
<proteinExistence type="predicted"/>
<evidence type="ECO:0000256" key="3">
    <source>
        <dbReference type="ARBA" id="ARBA00022989"/>
    </source>
</evidence>
<evidence type="ECO:0000259" key="6">
    <source>
        <dbReference type="Pfam" id="PF04335"/>
    </source>
</evidence>
<name>A0ABS7BUD1_9SPHN</name>
<comment type="caution">
    <text evidence="7">The sequence shown here is derived from an EMBL/GenBank/DDBJ whole genome shotgun (WGS) entry which is preliminary data.</text>
</comment>
<keyword evidence="2 5" id="KW-0812">Transmembrane</keyword>
<comment type="subcellular location">
    <subcellularLocation>
        <location evidence="1">Membrane</location>
        <topology evidence="1">Single-pass membrane protein</topology>
    </subcellularLocation>
</comment>
<reference evidence="7 8" key="1">
    <citation type="submission" date="2021-07" db="EMBL/GenBank/DDBJ databases">
        <title>Sphingomonas sp.</title>
        <authorList>
            <person name="Feng G."/>
            <person name="Li J."/>
            <person name="Pan M."/>
        </authorList>
    </citation>
    <scope>NUCLEOTIDE SEQUENCE [LARGE SCALE GENOMIC DNA]</scope>
    <source>
        <strain evidence="7 8">RRHST34</strain>
    </source>
</reference>